<accession>A0A6J5NQX3</accession>
<evidence type="ECO:0000256" key="1">
    <source>
        <dbReference type="SAM" id="Phobius"/>
    </source>
</evidence>
<organism evidence="2">
    <name type="scientific">uncultured Caudovirales phage</name>
    <dbReference type="NCBI Taxonomy" id="2100421"/>
    <lineage>
        <taxon>Viruses</taxon>
        <taxon>Duplodnaviria</taxon>
        <taxon>Heunggongvirae</taxon>
        <taxon>Uroviricota</taxon>
        <taxon>Caudoviricetes</taxon>
        <taxon>Peduoviridae</taxon>
        <taxon>Maltschvirus</taxon>
        <taxon>Maltschvirus maltsch</taxon>
    </lineage>
</organism>
<reference evidence="2" key="1">
    <citation type="submission" date="2020-04" db="EMBL/GenBank/DDBJ databases">
        <authorList>
            <person name="Chiriac C."/>
            <person name="Salcher M."/>
            <person name="Ghai R."/>
            <person name="Kavagutti S V."/>
        </authorList>
    </citation>
    <scope>NUCLEOTIDE SEQUENCE</scope>
</reference>
<gene>
    <name evidence="2" type="ORF">UFOVP724_62</name>
</gene>
<protein>
    <submittedName>
        <fullName evidence="2">Uncharacterized protein</fullName>
    </submittedName>
</protein>
<dbReference type="EMBL" id="LR796696">
    <property type="protein sequence ID" value="CAB4160066.1"/>
    <property type="molecule type" value="Genomic_DNA"/>
</dbReference>
<proteinExistence type="predicted"/>
<keyword evidence="1" id="KW-1133">Transmembrane helix</keyword>
<feature type="transmembrane region" description="Helical" evidence="1">
    <location>
        <begin position="44"/>
        <end position="66"/>
    </location>
</feature>
<name>A0A6J5NQX3_9CAUD</name>
<keyword evidence="1" id="KW-0472">Membrane</keyword>
<keyword evidence="1" id="KW-0812">Transmembrane</keyword>
<sequence length="90" mass="10530">MIMEILLSLWIALTITNISYLHMTFSKCVKDVVIKNDTDLTFSIIFWIQFFTVSAILSFGFAPFLFKKIMLESERFETLFSEIIDGYIND</sequence>
<evidence type="ECO:0000313" key="2">
    <source>
        <dbReference type="EMBL" id="CAB4160066.1"/>
    </source>
</evidence>